<dbReference type="PANTHER" id="PTHR19271">
    <property type="entry name" value="CYTOCHROME B"/>
    <property type="match status" value="1"/>
</dbReference>
<dbReference type="InterPro" id="IPR016174">
    <property type="entry name" value="Di-haem_cyt_TM"/>
</dbReference>
<dbReference type="PROSITE" id="PS51002">
    <property type="entry name" value="CYTB_NTER"/>
    <property type="match status" value="1"/>
</dbReference>
<keyword evidence="1" id="KW-0812">Transmembrane</keyword>
<evidence type="ECO:0000313" key="4">
    <source>
        <dbReference type="Proteomes" id="UP000002420"/>
    </source>
</evidence>
<evidence type="ECO:0000256" key="1">
    <source>
        <dbReference type="SAM" id="Phobius"/>
    </source>
</evidence>
<dbReference type="InterPro" id="IPR005797">
    <property type="entry name" value="Cyt_b/b6_N"/>
</dbReference>
<feature type="transmembrane region" description="Helical" evidence="1">
    <location>
        <begin position="82"/>
        <end position="102"/>
    </location>
</feature>
<dbReference type="RefSeq" id="WP_012469266.1">
    <property type="nucleotide sequence ID" value="NC_010814.1"/>
</dbReference>
<dbReference type="InterPro" id="IPR027387">
    <property type="entry name" value="Cytb/b6-like_sf"/>
</dbReference>
<proteinExistence type="predicted"/>
<dbReference type="HOGENOM" id="CLU_031114_0_1_7"/>
<name>B3E738_TRIL1</name>
<dbReference type="OrthoDB" id="9804503at2"/>
<feature type="transmembrane region" description="Helical" evidence="1">
    <location>
        <begin position="21"/>
        <end position="49"/>
    </location>
</feature>
<dbReference type="GO" id="GO:0016020">
    <property type="term" value="C:membrane"/>
    <property type="evidence" value="ECO:0007669"/>
    <property type="project" value="InterPro"/>
</dbReference>
<dbReference type="PIRSF" id="PIRSF000032">
    <property type="entry name" value="Cytochrome_b6"/>
    <property type="match status" value="1"/>
</dbReference>
<dbReference type="GO" id="GO:0022904">
    <property type="term" value="P:respiratory electron transport chain"/>
    <property type="evidence" value="ECO:0007669"/>
    <property type="project" value="InterPro"/>
</dbReference>
<keyword evidence="1" id="KW-0472">Membrane</keyword>
<dbReference type="AlphaFoldDB" id="B3E738"/>
<dbReference type="SUPFAM" id="SSF81342">
    <property type="entry name" value="Transmembrane di-heme cytochromes"/>
    <property type="match status" value="1"/>
</dbReference>
<feature type="transmembrane region" description="Helical" evidence="1">
    <location>
        <begin position="174"/>
        <end position="196"/>
    </location>
</feature>
<dbReference type="Pfam" id="PF13631">
    <property type="entry name" value="Cytochrom_B_N_2"/>
    <property type="match status" value="1"/>
</dbReference>
<keyword evidence="4" id="KW-1185">Reference proteome</keyword>
<keyword evidence="1" id="KW-1133">Transmembrane helix</keyword>
<dbReference type="PANTHER" id="PTHR19271:SF16">
    <property type="entry name" value="CYTOCHROME B"/>
    <property type="match status" value="1"/>
</dbReference>
<evidence type="ECO:0000313" key="3">
    <source>
        <dbReference type="EMBL" id="ACD94918.1"/>
    </source>
</evidence>
<protein>
    <submittedName>
        <fullName evidence="3">Cytochrome b/b6 domain</fullName>
    </submittedName>
</protein>
<dbReference type="GO" id="GO:0016491">
    <property type="term" value="F:oxidoreductase activity"/>
    <property type="evidence" value="ECO:0007669"/>
    <property type="project" value="InterPro"/>
</dbReference>
<dbReference type="Gene3D" id="1.20.810.10">
    <property type="entry name" value="Cytochrome Bc1 Complex, Chain C"/>
    <property type="match status" value="1"/>
</dbReference>
<dbReference type="EMBL" id="CP001089">
    <property type="protein sequence ID" value="ACD94918.1"/>
    <property type="molecule type" value="Genomic_DNA"/>
</dbReference>
<dbReference type="STRING" id="398767.Glov_1196"/>
<gene>
    <name evidence="3" type="ordered locus">Glov_1196</name>
</gene>
<feature type="domain" description="Cytochrome b/b6 N-terminal region profile" evidence="2">
    <location>
        <begin position="1"/>
        <end position="205"/>
    </location>
</feature>
<feature type="transmembrane region" description="Helical" evidence="1">
    <location>
        <begin position="109"/>
        <end position="129"/>
    </location>
</feature>
<dbReference type="eggNOG" id="COG1290">
    <property type="taxonomic scope" value="Bacteria"/>
</dbReference>
<dbReference type="KEGG" id="glo:Glov_1196"/>
<organism evidence="3 4">
    <name type="scientific">Trichlorobacter lovleyi (strain ATCC BAA-1151 / DSM 17278 / SZ)</name>
    <name type="common">Geobacter lovleyi</name>
    <dbReference type="NCBI Taxonomy" id="398767"/>
    <lineage>
        <taxon>Bacteria</taxon>
        <taxon>Pseudomonadati</taxon>
        <taxon>Thermodesulfobacteriota</taxon>
        <taxon>Desulfuromonadia</taxon>
        <taxon>Geobacterales</taxon>
        <taxon>Geobacteraceae</taxon>
        <taxon>Trichlorobacter</taxon>
    </lineage>
</organism>
<accession>B3E738</accession>
<sequence length="206" mass="23332">MFKEFLKHLFPRVVLEQNLRISYTLCLGGLAFSSLLLLALSGLLLLFYYRPGATEAYNSIIFLESAVYGGRYLRSLHRMTSHLFLVLIMLHTLRVVLTGAFAPPRQRNWIIGICLLGLAVFEAYTGYLLPMDQLALWATQTGMTLLETIPLGSFLRDILVPDTVGGPLSLIRFYVLHVVVLPMITITLCLLHFYLVRKQKGLLPYL</sequence>
<dbReference type="Proteomes" id="UP000002420">
    <property type="component" value="Chromosome"/>
</dbReference>
<evidence type="ECO:0000259" key="2">
    <source>
        <dbReference type="PROSITE" id="PS51002"/>
    </source>
</evidence>
<dbReference type="GO" id="GO:0009055">
    <property type="term" value="F:electron transfer activity"/>
    <property type="evidence" value="ECO:0007669"/>
    <property type="project" value="InterPro"/>
</dbReference>
<reference evidence="3 4" key="1">
    <citation type="submission" date="2008-05" db="EMBL/GenBank/DDBJ databases">
        <title>Complete sequence of chromosome of Geobacter lovleyi SZ.</title>
        <authorList>
            <consortium name="US DOE Joint Genome Institute"/>
            <person name="Lucas S."/>
            <person name="Copeland A."/>
            <person name="Lapidus A."/>
            <person name="Glavina del Rio T."/>
            <person name="Dalin E."/>
            <person name="Tice H."/>
            <person name="Bruce D."/>
            <person name="Goodwin L."/>
            <person name="Pitluck S."/>
            <person name="Chertkov O."/>
            <person name="Meincke L."/>
            <person name="Brettin T."/>
            <person name="Detter J.C."/>
            <person name="Han C."/>
            <person name="Tapia R."/>
            <person name="Kuske C.R."/>
            <person name="Schmutz J."/>
            <person name="Larimer F."/>
            <person name="Land M."/>
            <person name="Hauser L."/>
            <person name="Kyrpides N."/>
            <person name="Mikhailova N."/>
            <person name="Sung Y."/>
            <person name="Fletcher K.E."/>
            <person name="Ritalahti K.M."/>
            <person name="Loeffler F.E."/>
            <person name="Richardson P."/>
        </authorList>
    </citation>
    <scope>NUCLEOTIDE SEQUENCE [LARGE SCALE GENOMIC DNA]</scope>
    <source>
        <strain evidence="4">ATCC BAA-1151 / DSM 17278 / SZ</strain>
    </source>
</reference>